<dbReference type="GeneID" id="36515472"/>
<dbReference type="GO" id="GO:0071897">
    <property type="term" value="P:DNA biosynthetic process"/>
    <property type="evidence" value="ECO:0007669"/>
    <property type="project" value="InterPro"/>
</dbReference>
<dbReference type="InterPro" id="IPR016059">
    <property type="entry name" value="DNA_ligase_ATP-dep_CS"/>
</dbReference>
<dbReference type="PROSITE" id="PS00697">
    <property type="entry name" value="DNA_LIGASE_A1"/>
    <property type="match status" value="1"/>
</dbReference>
<dbReference type="RefSeq" id="XP_024664049.1">
    <property type="nucleotide sequence ID" value="XM_024808281.1"/>
</dbReference>
<feature type="domain" description="BRCT" evidence="18">
    <location>
        <begin position="629"/>
        <end position="721"/>
    </location>
</feature>
<evidence type="ECO:0000256" key="4">
    <source>
        <dbReference type="ARBA" id="ARBA00022598"/>
    </source>
</evidence>
<dbReference type="GO" id="GO:0006310">
    <property type="term" value="P:DNA recombination"/>
    <property type="evidence" value="ECO:0007669"/>
    <property type="project" value="UniProtKB-KW"/>
</dbReference>
<evidence type="ECO:0000256" key="13">
    <source>
        <dbReference type="ARBA" id="ARBA00023242"/>
    </source>
</evidence>
<dbReference type="PANTHER" id="PTHR45997:SF1">
    <property type="entry name" value="DNA LIGASE 4"/>
    <property type="match status" value="1"/>
</dbReference>
<dbReference type="EC" id="6.5.1.1" evidence="15"/>
<dbReference type="InterPro" id="IPR012309">
    <property type="entry name" value="DNA_ligase_ATP-dep_C"/>
</dbReference>
<name>A0A2T0FGH6_9ASCO</name>
<dbReference type="SUPFAM" id="SSF50249">
    <property type="entry name" value="Nucleic acid-binding proteins"/>
    <property type="match status" value="1"/>
</dbReference>
<dbReference type="Pfam" id="PF04675">
    <property type="entry name" value="DNA_ligase_A_N"/>
    <property type="match status" value="1"/>
</dbReference>
<evidence type="ECO:0000256" key="5">
    <source>
        <dbReference type="ARBA" id="ARBA00022723"/>
    </source>
</evidence>
<dbReference type="InterPro" id="IPR044125">
    <property type="entry name" value="Adenylation_DNA_ligase_IV"/>
</dbReference>
<dbReference type="GO" id="GO:0006297">
    <property type="term" value="P:nucleotide-excision repair, DNA gap filling"/>
    <property type="evidence" value="ECO:0007669"/>
    <property type="project" value="TreeGrafter"/>
</dbReference>
<evidence type="ECO:0000256" key="3">
    <source>
        <dbReference type="ARBA" id="ARBA00007572"/>
    </source>
</evidence>
<evidence type="ECO:0000256" key="7">
    <source>
        <dbReference type="ARBA" id="ARBA00022741"/>
    </source>
</evidence>
<feature type="domain" description="ATP-dependent DNA ligase family profile" evidence="17">
    <location>
        <begin position="350"/>
        <end position="490"/>
    </location>
</feature>
<evidence type="ECO:0000256" key="16">
    <source>
        <dbReference type="RuleBase" id="RU004196"/>
    </source>
</evidence>
<evidence type="ECO:0000256" key="8">
    <source>
        <dbReference type="ARBA" id="ARBA00022763"/>
    </source>
</evidence>
<sequence length="812" mass="93069">MQPENHGPLPAFNVLVRLLEALENCTGQGSVDNRRIQIETFIKQWRDKVGNDIYPAFQLLLPHIDSEFRQLYNVKEKSLGKILVKALNLSPKSPEAASLLNFRAATTKGSGVFADLAFHIIDERDTRTTASETSMGEVSALLEKLIGAKLPEQTQVMREMLQKLSAREMKWVLRIILRNMHINVSERTFFRCWHPDAQLLFNVTNNLKEVCHELWDNDVRLEAKDQVVRPLSCFRPQRALFKKNVIGNFSEIVDQMPGFFYIEEKMDGERMQLHYVDHGKEMRYFSRRGKDYTAYYGKSVEDTKGTLSKHLKNVISSRVSNCILDGEMVAWDDYNKELCPFNKIKQAATGSNSKWRPMLLVFDILHLNGKDLAAYSLEQRKKALEAVIPPENRERGQGYLEILPYIVGHDADTIAKEFNRVIAATSEGLVVKNPNLIYQVDGISNSWLKVKPEFMSGYQGENFDLMVVGAYYGSGFRSQLLSSYLCALRNDEDYLSLCRVGSGFCTALYEKIAHETQGKWFSGPTPSWLKLSLEVPDVFIHPQDSLVFEVKASQIIPSDRYYVGASLRFPRFVSIRDDKGPNECLTYQEFLDYREEHTGKKTKRVSKTSKVRKRIHVQNVDIKHEGLEPKSNIFAFTTFWVAGDTYSPGYYTQHELERIIKENGGELVHHGRAVDTVVVADCATPRIARIIRDQSRDVVHPRWIFDSIYNKRALPFEPRHYLFARKQTLEESIKLVDKYEFPLYRDKRPSEAVELLLSMPPSVGPYPRARLAQVLESIIKKTPFKNRSLGSSAWFDLVGGAFVTPMTQKSPM</sequence>
<evidence type="ECO:0000259" key="18">
    <source>
        <dbReference type="PROSITE" id="PS50172"/>
    </source>
</evidence>
<dbReference type="Gene3D" id="2.40.50.140">
    <property type="entry name" value="Nucleic acid-binding proteins"/>
    <property type="match status" value="1"/>
</dbReference>
<dbReference type="GO" id="GO:0046872">
    <property type="term" value="F:metal ion binding"/>
    <property type="evidence" value="ECO:0007669"/>
    <property type="project" value="UniProtKB-KW"/>
</dbReference>
<accession>A0A2T0FGH6</accession>
<evidence type="ECO:0000256" key="15">
    <source>
        <dbReference type="RuleBase" id="RU000617"/>
    </source>
</evidence>
<dbReference type="Gene3D" id="3.40.50.10190">
    <property type="entry name" value="BRCT domain"/>
    <property type="match status" value="1"/>
</dbReference>
<dbReference type="SUPFAM" id="SSF56091">
    <property type="entry name" value="DNA ligase/mRNA capping enzyme, catalytic domain"/>
    <property type="match status" value="1"/>
</dbReference>
<dbReference type="InterPro" id="IPR000977">
    <property type="entry name" value="DNA_ligase_ATP-dep"/>
</dbReference>
<keyword evidence="8 15" id="KW-0227">DNA damage</keyword>
<dbReference type="GO" id="GO:0032807">
    <property type="term" value="C:DNA ligase IV complex"/>
    <property type="evidence" value="ECO:0007669"/>
    <property type="project" value="TreeGrafter"/>
</dbReference>
<evidence type="ECO:0000256" key="14">
    <source>
        <dbReference type="ARBA" id="ARBA00034003"/>
    </source>
</evidence>
<dbReference type="GO" id="GO:0006303">
    <property type="term" value="P:double-strand break repair via nonhomologous end joining"/>
    <property type="evidence" value="ECO:0007669"/>
    <property type="project" value="TreeGrafter"/>
</dbReference>
<organism evidence="19 20">
    <name type="scientific">Wickerhamiella sorbophila</name>
    <dbReference type="NCBI Taxonomy" id="45607"/>
    <lineage>
        <taxon>Eukaryota</taxon>
        <taxon>Fungi</taxon>
        <taxon>Dikarya</taxon>
        <taxon>Ascomycota</taxon>
        <taxon>Saccharomycotina</taxon>
        <taxon>Dipodascomycetes</taxon>
        <taxon>Dipodascales</taxon>
        <taxon>Trichomonascaceae</taxon>
        <taxon>Wickerhamiella</taxon>
    </lineage>
</organism>
<keyword evidence="20" id="KW-1185">Reference proteome</keyword>
<dbReference type="InterPro" id="IPR001357">
    <property type="entry name" value="BRCT_dom"/>
</dbReference>
<keyword evidence="11 15" id="KW-0233">DNA recombination</keyword>
<dbReference type="Gene3D" id="3.30.470.30">
    <property type="entry name" value="DNA ligase/mRNA capping enzyme"/>
    <property type="match status" value="1"/>
</dbReference>
<dbReference type="OrthoDB" id="151490at2759"/>
<evidence type="ECO:0000313" key="20">
    <source>
        <dbReference type="Proteomes" id="UP000238350"/>
    </source>
</evidence>
<dbReference type="InterPro" id="IPR012310">
    <property type="entry name" value="DNA_ligase_ATP-dep_cent"/>
</dbReference>
<dbReference type="InterPro" id="IPR036599">
    <property type="entry name" value="DNA_ligase_N_sf"/>
</dbReference>
<dbReference type="CDD" id="cd07968">
    <property type="entry name" value="OBF_DNA_ligase_IV"/>
    <property type="match status" value="1"/>
</dbReference>
<keyword evidence="12 15" id="KW-0234">DNA repair</keyword>
<dbReference type="PANTHER" id="PTHR45997">
    <property type="entry name" value="DNA LIGASE 4"/>
    <property type="match status" value="1"/>
</dbReference>
<dbReference type="Gene3D" id="1.10.3260.10">
    <property type="entry name" value="DNA ligase, ATP-dependent, N-terminal domain"/>
    <property type="match status" value="1"/>
</dbReference>
<dbReference type="GO" id="GO:0003910">
    <property type="term" value="F:DNA ligase (ATP) activity"/>
    <property type="evidence" value="ECO:0007669"/>
    <property type="project" value="UniProtKB-EC"/>
</dbReference>
<comment type="cofactor">
    <cofactor evidence="1">
        <name>Mg(2+)</name>
        <dbReference type="ChEBI" id="CHEBI:18420"/>
    </cofactor>
</comment>
<dbReference type="SUPFAM" id="SSF52113">
    <property type="entry name" value="BRCT domain"/>
    <property type="match status" value="1"/>
</dbReference>
<evidence type="ECO:0000259" key="17">
    <source>
        <dbReference type="PROSITE" id="PS50160"/>
    </source>
</evidence>
<gene>
    <name evidence="19" type="ORF">B9G98_01723</name>
</gene>
<dbReference type="GO" id="GO:0003677">
    <property type="term" value="F:DNA binding"/>
    <property type="evidence" value="ECO:0007669"/>
    <property type="project" value="InterPro"/>
</dbReference>
<dbReference type="NCBIfam" id="TIGR00574">
    <property type="entry name" value="dnl1"/>
    <property type="match status" value="1"/>
</dbReference>
<evidence type="ECO:0000313" key="19">
    <source>
        <dbReference type="EMBL" id="PRT54103.1"/>
    </source>
</evidence>
<evidence type="ECO:0000256" key="6">
    <source>
        <dbReference type="ARBA" id="ARBA00022737"/>
    </source>
</evidence>
<evidence type="ECO:0000256" key="1">
    <source>
        <dbReference type="ARBA" id="ARBA00001946"/>
    </source>
</evidence>
<evidence type="ECO:0000256" key="2">
    <source>
        <dbReference type="ARBA" id="ARBA00004123"/>
    </source>
</evidence>
<dbReference type="CDD" id="cd07903">
    <property type="entry name" value="Adenylation_DNA_ligase_IV"/>
    <property type="match status" value="1"/>
</dbReference>
<comment type="caution">
    <text evidence="19">The sequence shown here is derived from an EMBL/GenBank/DDBJ whole genome shotgun (WGS) entry which is preliminary data.</text>
</comment>
<keyword evidence="10" id="KW-0460">Magnesium</keyword>
<comment type="subcellular location">
    <subcellularLocation>
        <location evidence="2">Nucleus</location>
    </subcellularLocation>
</comment>
<proteinExistence type="inferred from homology"/>
<dbReference type="InterPro" id="IPR029710">
    <property type="entry name" value="LIG4"/>
</dbReference>
<evidence type="ECO:0000256" key="12">
    <source>
        <dbReference type="ARBA" id="ARBA00023204"/>
    </source>
</evidence>
<keyword evidence="13" id="KW-0539">Nucleus</keyword>
<comment type="similarity">
    <text evidence="3 16">Belongs to the ATP-dependent DNA ligase family.</text>
</comment>
<dbReference type="PROSITE" id="PS50160">
    <property type="entry name" value="DNA_LIGASE_A3"/>
    <property type="match status" value="1"/>
</dbReference>
<dbReference type="Pfam" id="PF16589">
    <property type="entry name" value="BRCT_2"/>
    <property type="match status" value="1"/>
</dbReference>
<keyword evidence="9 15" id="KW-0067">ATP-binding</keyword>
<dbReference type="InterPro" id="IPR012340">
    <property type="entry name" value="NA-bd_OB-fold"/>
</dbReference>
<keyword evidence="6" id="KW-0677">Repeat</keyword>
<dbReference type="STRING" id="45607.A0A2T0FGH6"/>
<keyword evidence="5" id="KW-0479">Metal-binding</keyword>
<dbReference type="AlphaFoldDB" id="A0A2T0FGH6"/>
<dbReference type="EMBL" id="NDIQ01000001">
    <property type="protein sequence ID" value="PRT54103.1"/>
    <property type="molecule type" value="Genomic_DNA"/>
</dbReference>
<dbReference type="PROSITE" id="PS50172">
    <property type="entry name" value="BRCT"/>
    <property type="match status" value="1"/>
</dbReference>
<dbReference type="InterPro" id="IPR036420">
    <property type="entry name" value="BRCT_dom_sf"/>
</dbReference>
<dbReference type="GO" id="GO:0005524">
    <property type="term" value="F:ATP binding"/>
    <property type="evidence" value="ECO:0007669"/>
    <property type="project" value="UniProtKB-KW"/>
</dbReference>
<evidence type="ECO:0000256" key="11">
    <source>
        <dbReference type="ARBA" id="ARBA00023172"/>
    </source>
</evidence>
<keyword evidence="7 15" id="KW-0547">Nucleotide-binding</keyword>
<protein>
    <recommendedName>
        <fullName evidence="15">DNA ligase</fullName>
        <ecNumber evidence="15">6.5.1.1</ecNumber>
    </recommendedName>
</protein>
<comment type="catalytic activity">
    <reaction evidence="14 15">
        <text>ATP + (deoxyribonucleotide)n-3'-hydroxyl + 5'-phospho-(deoxyribonucleotide)m = (deoxyribonucleotide)n+m + AMP + diphosphate.</text>
        <dbReference type="EC" id="6.5.1.1"/>
    </reaction>
</comment>
<evidence type="ECO:0000256" key="10">
    <source>
        <dbReference type="ARBA" id="ARBA00022842"/>
    </source>
</evidence>
<dbReference type="InterPro" id="IPR012308">
    <property type="entry name" value="DNA_ligase_ATP-dep_N"/>
</dbReference>
<dbReference type="Proteomes" id="UP000238350">
    <property type="component" value="Unassembled WGS sequence"/>
</dbReference>
<dbReference type="Pfam" id="PF04679">
    <property type="entry name" value="DNA_ligase_A_C"/>
    <property type="match status" value="1"/>
</dbReference>
<reference evidence="19 20" key="1">
    <citation type="submission" date="2017-04" db="EMBL/GenBank/DDBJ databases">
        <title>Genome sequencing of [Candida] sorbophila.</title>
        <authorList>
            <person name="Ahn J.O."/>
        </authorList>
    </citation>
    <scope>NUCLEOTIDE SEQUENCE [LARGE SCALE GENOMIC DNA]</scope>
    <source>
        <strain evidence="19 20">DS02</strain>
    </source>
</reference>
<evidence type="ECO:0000256" key="9">
    <source>
        <dbReference type="ARBA" id="ARBA00022840"/>
    </source>
</evidence>
<dbReference type="Pfam" id="PF01068">
    <property type="entry name" value="DNA_ligase_A_M"/>
    <property type="match status" value="1"/>
</dbReference>
<keyword evidence="4 15" id="KW-0436">Ligase</keyword>